<dbReference type="CDD" id="cd03445">
    <property type="entry name" value="Thioesterase_II_repeat2"/>
    <property type="match status" value="1"/>
</dbReference>
<keyword evidence="6" id="KW-1185">Reference proteome</keyword>
<dbReference type="Pfam" id="PF13622">
    <property type="entry name" value="4HBT_3"/>
    <property type="match status" value="1"/>
</dbReference>
<dbReference type="OrthoDB" id="68328at2759"/>
<feature type="domain" description="Acyl-CoA thioesterase-like C-terminal" evidence="4">
    <location>
        <begin position="213"/>
        <end position="296"/>
    </location>
</feature>
<dbReference type="KEGG" id="lel:PVL30_004916"/>
<dbReference type="FunCoup" id="A5E3A6">
    <property type="interactions" value="165"/>
</dbReference>
<evidence type="ECO:0008006" key="7">
    <source>
        <dbReference type="Google" id="ProtNLM"/>
    </source>
</evidence>
<dbReference type="VEuPathDB" id="FungiDB:LELG_04093"/>
<dbReference type="PANTHER" id="PTHR11066:SF34">
    <property type="entry name" value="ACYL-COENZYME A THIOESTERASE 8"/>
    <property type="match status" value="1"/>
</dbReference>
<name>A5E3A6_LODEL</name>
<evidence type="ECO:0000259" key="4">
    <source>
        <dbReference type="Pfam" id="PF20789"/>
    </source>
</evidence>
<dbReference type="Gene3D" id="2.40.160.210">
    <property type="entry name" value="Acyl-CoA thioesterase, double hotdog domain"/>
    <property type="match status" value="1"/>
</dbReference>
<evidence type="ECO:0000313" key="6">
    <source>
        <dbReference type="Proteomes" id="UP000001996"/>
    </source>
</evidence>
<accession>A5E3A6</accession>
<proteinExistence type="inferred from homology"/>
<dbReference type="HOGENOM" id="CLU_032690_2_1_1"/>
<keyword evidence="2" id="KW-0378">Hydrolase</keyword>
<dbReference type="InParanoid" id="A5E3A6"/>
<dbReference type="InterPro" id="IPR042171">
    <property type="entry name" value="Acyl-CoA_hotdog"/>
</dbReference>
<evidence type="ECO:0000259" key="3">
    <source>
        <dbReference type="Pfam" id="PF13622"/>
    </source>
</evidence>
<reference evidence="5 6" key="1">
    <citation type="journal article" date="2009" name="Nature">
        <title>Evolution of pathogenicity and sexual reproduction in eight Candida genomes.</title>
        <authorList>
            <person name="Butler G."/>
            <person name="Rasmussen M.D."/>
            <person name="Lin M.F."/>
            <person name="Santos M.A."/>
            <person name="Sakthikumar S."/>
            <person name="Munro C.A."/>
            <person name="Rheinbay E."/>
            <person name="Grabherr M."/>
            <person name="Forche A."/>
            <person name="Reedy J.L."/>
            <person name="Agrafioti I."/>
            <person name="Arnaud M.B."/>
            <person name="Bates S."/>
            <person name="Brown A.J."/>
            <person name="Brunke S."/>
            <person name="Costanzo M.C."/>
            <person name="Fitzpatrick D.A."/>
            <person name="de Groot P.W."/>
            <person name="Harris D."/>
            <person name="Hoyer L.L."/>
            <person name="Hube B."/>
            <person name="Klis F.M."/>
            <person name="Kodira C."/>
            <person name="Lennard N."/>
            <person name="Logue M.E."/>
            <person name="Martin R."/>
            <person name="Neiman A.M."/>
            <person name="Nikolaou E."/>
            <person name="Quail M.A."/>
            <person name="Quinn J."/>
            <person name="Santos M.C."/>
            <person name="Schmitzberger F.F."/>
            <person name="Sherlock G."/>
            <person name="Shah P."/>
            <person name="Silverstein K.A."/>
            <person name="Skrzypek M.S."/>
            <person name="Soll D."/>
            <person name="Staggs R."/>
            <person name="Stansfield I."/>
            <person name="Stumpf M.P."/>
            <person name="Sudbery P.E."/>
            <person name="Srikantha T."/>
            <person name="Zeng Q."/>
            <person name="Berman J."/>
            <person name="Berriman M."/>
            <person name="Heitman J."/>
            <person name="Gow N.A."/>
            <person name="Lorenz M.C."/>
            <person name="Birren B.W."/>
            <person name="Kellis M."/>
            <person name="Cuomo C.A."/>
        </authorList>
    </citation>
    <scope>NUCLEOTIDE SEQUENCE [LARGE SCALE GENOMIC DNA]</scope>
    <source>
        <strain evidence="6">ATCC 11503 / BCRC 21390 / CBS 2605 / JCM 1781 / NBRC 1676 / NRRL YB-4239</strain>
    </source>
</reference>
<dbReference type="InterPro" id="IPR049449">
    <property type="entry name" value="TesB_ACOT8-like_N"/>
</dbReference>
<evidence type="ECO:0000256" key="1">
    <source>
        <dbReference type="ARBA" id="ARBA00006538"/>
    </source>
</evidence>
<organism evidence="5 6">
    <name type="scientific">Lodderomyces elongisporus (strain ATCC 11503 / CBS 2605 / JCM 1781 / NBRC 1676 / NRRL YB-4239)</name>
    <name type="common">Yeast</name>
    <name type="synonym">Saccharomyces elongisporus</name>
    <dbReference type="NCBI Taxonomy" id="379508"/>
    <lineage>
        <taxon>Eukaryota</taxon>
        <taxon>Fungi</taxon>
        <taxon>Dikarya</taxon>
        <taxon>Ascomycota</taxon>
        <taxon>Saccharomycotina</taxon>
        <taxon>Pichiomycetes</taxon>
        <taxon>Debaryomycetaceae</taxon>
        <taxon>Candida/Lodderomyces clade</taxon>
        <taxon>Lodderomyces</taxon>
    </lineage>
</organism>
<protein>
    <recommendedName>
        <fullName evidence="7">Acyl-CoA thioesterase II</fullName>
    </recommendedName>
</protein>
<dbReference type="InterPro" id="IPR029069">
    <property type="entry name" value="HotDog_dom_sf"/>
</dbReference>
<dbReference type="SUPFAM" id="SSF54637">
    <property type="entry name" value="Thioesterase/thiol ester dehydrase-isomerase"/>
    <property type="match status" value="2"/>
</dbReference>
<dbReference type="Proteomes" id="UP000001996">
    <property type="component" value="Unassembled WGS sequence"/>
</dbReference>
<feature type="domain" description="Acyl-CoA thioesterase-like N-terminal HotDog" evidence="3">
    <location>
        <begin position="46"/>
        <end position="121"/>
    </location>
</feature>
<dbReference type="GO" id="GO:0047617">
    <property type="term" value="F:fatty acyl-CoA hydrolase activity"/>
    <property type="evidence" value="ECO:0007669"/>
    <property type="project" value="InterPro"/>
</dbReference>
<dbReference type="OMA" id="HACVLTY"/>
<evidence type="ECO:0000313" key="5">
    <source>
        <dbReference type="EMBL" id="EDK45914.1"/>
    </source>
</evidence>
<dbReference type="GO" id="GO:0009062">
    <property type="term" value="P:fatty acid catabolic process"/>
    <property type="evidence" value="ECO:0007669"/>
    <property type="project" value="TreeGrafter"/>
</dbReference>
<evidence type="ECO:0000256" key="2">
    <source>
        <dbReference type="ARBA" id="ARBA00022801"/>
    </source>
</evidence>
<dbReference type="GeneID" id="5232077"/>
<dbReference type="InterPro" id="IPR049450">
    <property type="entry name" value="ACOT8-like_C"/>
</dbReference>
<dbReference type="eggNOG" id="KOG3016">
    <property type="taxonomic scope" value="Eukaryota"/>
</dbReference>
<dbReference type="AlphaFoldDB" id="A5E3A6"/>
<dbReference type="Pfam" id="PF20789">
    <property type="entry name" value="4HBT_3C"/>
    <property type="match status" value="1"/>
</dbReference>
<dbReference type="GO" id="GO:0005782">
    <property type="term" value="C:peroxisomal matrix"/>
    <property type="evidence" value="ECO:0007669"/>
    <property type="project" value="TreeGrafter"/>
</dbReference>
<dbReference type="PANTHER" id="PTHR11066">
    <property type="entry name" value="ACYL-COA THIOESTERASE"/>
    <property type="match status" value="1"/>
</dbReference>
<dbReference type="CDD" id="cd03444">
    <property type="entry name" value="Thioesterase_II_repeat1"/>
    <property type="match status" value="1"/>
</dbReference>
<dbReference type="GO" id="GO:0006637">
    <property type="term" value="P:acyl-CoA metabolic process"/>
    <property type="evidence" value="ECO:0007669"/>
    <property type="project" value="InterPro"/>
</dbReference>
<sequence length="308" mass="34989">MEKIKELKHQPLIEVDIAKEINVEKISETHYTGLKPLLKSYLGRRGVYGGAICAQAVLVAIRSSPKGFRPNAMHTFFIRAVDEESVIDWKVQKISNGRSFVNRSVNAIQNGKLVFTANISLTLNNTLKLETKLRQGQGLELELGSKTFTYQATPGPKLDICNLREAELLGNSILHVSIKFPVASQPVDVLPYFIKYGVEGRETIRPLTPEYEYCAFTWITDWMELDRVLDVMGYKDIIATFDASLDHTVYFHDDDLDPTHWIAVSFKTTRLNHDRALLICNMFNDKGVHVATVVQERLFKGNFDKNKL</sequence>
<gene>
    <name evidence="5" type="ORF">LELG_04093</name>
</gene>
<comment type="similarity">
    <text evidence="1">Belongs to the C/M/P thioester hydrolase family.</text>
</comment>
<dbReference type="InterPro" id="IPR003703">
    <property type="entry name" value="Acyl_CoA_thio"/>
</dbReference>
<dbReference type="EMBL" id="CH981528">
    <property type="protein sequence ID" value="EDK45914.1"/>
    <property type="molecule type" value="Genomic_DNA"/>
</dbReference>